<gene>
    <name evidence="8" type="ORF">NMOB1V02_LOCUS4643</name>
</gene>
<organism evidence="8">
    <name type="scientific">Notodromas monacha</name>
    <dbReference type="NCBI Taxonomy" id="399045"/>
    <lineage>
        <taxon>Eukaryota</taxon>
        <taxon>Metazoa</taxon>
        <taxon>Ecdysozoa</taxon>
        <taxon>Arthropoda</taxon>
        <taxon>Crustacea</taxon>
        <taxon>Oligostraca</taxon>
        <taxon>Ostracoda</taxon>
        <taxon>Podocopa</taxon>
        <taxon>Podocopida</taxon>
        <taxon>Cypridocopina</taxon>
        <taxon>Cypridoidea</taxon>
        <taxon>Cyprididae</taxon>
        <taxon>Notodromas</taxon>
    </lineage>
</organism>
<comment type="subcellular location">
    <subcellularLocation>
        <location evidence="1">Secreted</location>
    </subcellularLocation>
</comment>
<dbReference type="EMBL" id="CAJPEX010000743">
    <property type="protein sequence ID" value="CAG0917047.1"/>
    <property type="molecule type" value="Genomic_DNA"/>
</dbReference>
<dbReference type="GO" id="GO:0005576">
    <property type="term" value="C:extracellular region"/>
    <property type="evidence" value="ECO:0007669"/>
    <property type="project" value="UniProtKB-SubCell"/>
</dbReference>
<evidence type="ECO:0000313" key="8">
    <source>
        <dbReference type="EMBL" id="CAD7276895.1"/>
    </source>
</evidence>
<feature type="compositionally biased region" description="Low complexity" evidence="6">
    <location>
        <begin position="225"/>
        <end position="234"/>
    </location>
</feature>
<keyword evidence="7" id="KW-1133">Transmembrane helix</keyword>
<evidence type="ECO:0000313" key="9">
    <source>
        <dbReference type="Proteomes" id="UP000678499"/>
    </source>
</evidence>
<keyword evidence="7" id="KW-0812">Transmembrane</keyword>
<evidence type="ECO:0000256" key="1">
    <source>
        <dbReference type="ARBA" id="ARBA00004613"/>
    </source>
</evidence>
<reference evidence="8" key="1">
    <citation type="submission" date="2020-11" db="EMBL/GenBank/DDBJ databases">
        <authorList>
            <person name="Tran Van P."/>
        </authorList>
    </citation>
    <scope>NUCLEOTIDE SEQUENCE</scope>
</reference>
<keyword evidence="7" id="KW-0472">Membrane</keyword>
<keyword evidence="3" id="KW-0217">Developmental protein</keyword>
<dbReference type="PANTHER" id="PTHR39940">
    <property type="entry name" value="PROTHORACICOTROPIC HORMONE, ISOFORM F"/>
    <property type="match status" value="1"/>
</dbReference>
<evidence type="ECO:0000256" key="6">
    <source>
        <dbReference type="SAM" id="MobiDB-lite"/>
    </source>
</evidence>
<keyword evidence="5" id="KW-0732">Signal</keyword>
<sequence length="381" mass="42496">MLISRCLSKTVRHRRIAFISWFLLIMTIAGVCGMAVSNTEASIQAMAVDSLGTDSTLDSSSLAADQLKALSEKAAERVKLLKTVGSAGEQSIRDGLNRLGMGVDASLRTLQEPGNPQGTKRKVKVPCHQKSNEALRSALGQAFNSRYMAFVKPSTPESPEIYDKLPFDIDSYIGDQPAARDPNSLPFSVDSGYRQVLDGQVMIHSKPKIPSNIHFGRSRRDMPTAASSASNSSKSPEELLREKAHQRLKDLKHTQGNGDLWTCKYELGWTDLGQDHYPRYLREASCIHKKCWFGQFECRPKAFTVKVLKRWSDSCEITNEQYLQYVASQRDGSYDLTIGEHNHGSASPVNVDYLVPPELQEKWVWEEIGVNFCCECANTNS</sequence>
<dbReference type="OrthoDB" id="5950649at2759"/>
<dbReference type="Proteomes" id="UP000678499">
    <property type="component" value="Unassembled WGS sequence"/>
</dbReference>
<dbReference type="InterPro" id="IPR008717">
    <property type="entry name" value="Noggin"/>
</dbReference>
<dbReference type="PANTHER" id="PTHR39940:SF1">
    <property type="entry name" value="PROTHORACICOTROPIC HORMONE, ISOFORM F"/>
    <property type="match status" value="1"/>
</dbReference>
<accession>A0A7R9BK92</accession>
<evidence type="ECO:0000256" key="2">
    <source>
        <dbReference type="ARBA" id="ARBA00007480"/>
    </source>
</evidence>
<keyword evidence="9" id="KW-1185">Reference proteome</keyword>
<name>A0A7R9BK92_9CRUS</name>
<proteinExistence type="inferred from homology"/>
<dbReference type="GO" id="GO:0005102">
    <property type="term" value="F:signaling receptor binding"/>
    <property type="evidence" value="ECO:0007669"/>
    <property type="project" value="TreeGrafter"/>
</dbReference>
<evidence type="ECO:0000256" key="7">
    <source>
        <dbReference type="SAM" id="Phobius"/>
    </source>
</evidence>
<feature type="region of interest" description="Disordered" evidence="6">
    <location>
        <begin position="208"/>
        <end position="239"/>
    </location>
</feature>
<dbReference type="Pfam" id="PF05806">
    <property type="entry name" value="Noggin"/>
    <property type="match status" value="1"/>
</dbReference>
<evidence type="ECO:0000256" key="3">
    <source>
        <dbReference type="ARBA" id="ARBA00022473"/>
    </source>
</evidence>
<evidence type="ECO:0000256" key="5">
    <source>
        <dbReference type="ARBA" id="ARBA00022729"/>
    </source>
</evidence>
<dbReference type="InterPro" id="IPR029034">
    <property type="entry name" value="Cystine-knot_cytokine"/>
</dbReference>
<feature type="transmembrane region" description="Helical" evidence="7">
    <location>
        <begin position="16"/>
        <end position="36"/>
    </location>
</feature>
<dbReference type="SUPFAM" id="SSF57501">
    <property type="entry name" value="Cystine-knot cytokines"/>
    <property type="match status" value="1"/>
</dbReference>
<keyword evidence="4" id="KW-0964">Secreted</keyword>
<dbReference type="EMBL" id="OA882780">
    <property type="protein sequence ID" value="CAD7276895.1"/>
    <property type="molecule type" value="Genomic_DNA"/>
</dbReference>
<dbReference type="AlphaFoldDB" id="A0A7R9BK92"/>
<dbReference type="InterPro" id="IPR052876">
    <property type="entry name" value="Insect_Hormone_Regulators"/>
</dbReference>
<comment type="similarity">
    <text evidence="2">Belongs to the noggin family.</text>
</comment>
<dbReference type="Gene3D" id="2.10.90.10">
    <property type="entry name" value="Cystine-knot cytokines"/>
    <property type="match status" value="1"/>
</dbReference>
<protein>
    <submittedName>
        <fullName evidence="8">Uncharacterized protein</fullName>
    </submittedName>
</protein>
<evidence type="ECO:0000256" key="4">
    <source>
        <dbReference type="ARBA" id="ARBA00022525"/>
    </source>
</evidence>